<feature type="transmembrane region" description="Helical" evidence="6">
    <location>
        <begin position="167"/>
        <end position="186"/>
    </location>
</feature>
<keyword evidence="8" id="KW-1185">Reference proteome</keyword>
<dbReference type="RefSeq" id="WP_205295222.1">
    <property type="nucleotide sequence ID" value="NZ_CP070369.1"/>
</dbReference>
<dbReference type="PANTHER" id="PTHR30482:SF4">
    <property type="entry name" value="SLR1201 PROTEIN"/>
    <property type="match status" value="1"/>
</dbReference>
<feature type="transmembrane region" description="Helical" evidence="6">
    <location>
        <begin position="27"/>
        <end position="49"/>
    </location>
</feature>
<evidence type="ECO:0000313" key="7">
    <source>
        <dbReference type="EMBL" id="QRZ14245.1"/>
    </source>
</evidence>
<dbReference type="EMBL" id="CP070369">
    <property type="protein sequence ID" value="QRZ14245.1"/>
    <property type="molecule type" value="Genomic_DNA"/>
</dbReference>
<evidence type="ECO:0000256" key="1">
    <source>
        <dbReference type="ARBA" id="ARBA00004651"/>
    </source>
</evidence>
<evidence type="ECO:0008006" key="9">
    <source>
        <dbReference type="Google" id="ProtNLM"/>
    </source>
</evidence>
<dbReference type="InterPro" id="IPR043428">
    <property type="entry name" value="LivM-like"/>
</dbReference>
<keyword evidence="4 6" id="KW-1133">Transmembrane helix</keyword>
<evidence type="ECO:0000256" key="6">
    <source>
        <dbReference type="SAM" id="Phobius"/>
    </source>
</evidence>
<organism evidence="7 8">
    <name type="scientific">Paracoccus methylovorus</name>
    <dbReference type="NCBI Taxonomy" id="2812658"/>
    <lineage>
        <taxon>Bacteria</taxon>
        <taxon>Pseudomonadati</taxon>
        <taxon>Pseudomonadota</taxon>
        <taxon>Alphaproteobacteria</taxon>
        <taxon>Rhodobacterales</taxon>
        <taxon>Paracoccaceae</taxon>
        <taxon>Paracoccus</taxon>
    </lineage>
</organism>
<feature type="transmembrane region" description="Helical" evidence="6">
    <location>
        <begin position="253"/>
        <end position="278"/>
    </location>
</feature>
<keyword evidence="7" id="KW-0614">Plasmid</keyword>
<dbReference type="PANTHER" id="PTHR30482">
    <property type="entry name" value="HIGH-AFFINITY BRANCHED-CHAIN AMINO ACID TRANSPORT SYSTEM PERMEASE"/>
    <property type="match status" value="1"/>
</dbReference>
<accession>A0ABX7JJ20</accession>
<dbReference type="Pfam" id="PF02653">
    <property type="entry name" value="BPD_transp_2"/>
    <property type="match status" value="1"/>
</dbReference>
<reference evidence="7 8" key="1">
    <citation type="submission" date="2021-02" db="EMBL/GenBank/DDBJ databases">
        <title>Paracoccus methylovroum sp.nov., a new methanol and methylamine utilizing methylotrophic denitrifer.</title>
        <authorList>
            <person name="Timsy T."/>
            <person name="Behrendt U."/>
            <person name="Ulrich A."/>
            <person name="Spanner T."/>
            <person name="Foesel B.U."/>
            <person name="Horn M.A."/>
            <person name="Kolb S."/>
        </authorList>
    </citation>
    <scope>NUCLEOTIDE SEQUENCE [LARGE SCALE GENOMIC DNA]</scope>
    <source>
        <strain evidence="7 8">H4-D09</strain>
        <plasmid evidence="7 8">p1</plasmid>
    </source>
</reference>
<keyword evidence="2" id="KW-1003">Cell membrane</keyword>
<protein>
    <recommendedName>
        <fullName evidence="9">Branched-chain amino acid ABC transporter permease</fullName>
    </recommendedName>
</protein>
<name>A0ABX7JJ20_9RHOB</name>
<evidence type="ECO:0000313" key="8">
    <source>
        <dbReference type="Proteomes" id="UP000663629"/>
    </source>
</evidence>
<feature type="transmembrane region" description="Helical" evidence="6">
    <location>
        <begin position="110"/>
        <end position="128"/>
    </location>
</feature>
<dbReference type="CDD" id="cd06581">
    <property type="entry name" value="TM_PBP1_LivM_like"/>
    <property type="match status" value="1"/>
</dbReference>
<feature type="transmembrane region" description="Helical" evidence="6">
    <location>
        <begin position="290"/>
        <end position="313"/>
    </location>
</feature>
<proteinExistence type="predicted"/>
<sequence length="334" mass="35083">MARFLQSAGLLGILALGMVLPGWLELFTVYEITIYLIMAVLALSLAFVWGKGGIMCLGQAAFFGLGAYAWAVAAINFGPGLPAVAIAIAVPALFAAVLGYFMFYGRINDIYIGVITLAVTLILFNLINSTSGPQYRIGAALLGGFNGMTGVPTVAWPGGMPLDPGEIFRLTVIVLVASVVAIWAYLRTTPGKVAIAVRENEYRAELLGYNVAQSKLITFTLGGALAGLGGCLFANWGAFVSPTIFSLVQSAQIIIWVIVGGRGTLLGPILGCIALQWATTKLGTQQVVQVNLVLGVVLAFFVLVVPQGILPMITKALAAPFARKTKPATTESQA</sequence>
<evidence type="ECO:0000256" key="3">
    <source>
        <dbReference type="ARBA" id="ARBA00022692"/>
    </source>
</evidence>
<evidence type="ECO:0000256" key="4">
    <source>
        <dbReference type="ARBA" id="ARBA00022989"/>
    </source>
</evidence>
<feature type="transmembrane region" description="Helical" evidence="6">
    <location>
        <begin position="216"/>
        <end position="241"/>
    </location>
</feature>
<comment type="subcellular location">
    <subcellularLocation>
        <location evidence="1">Cell membrane</location>
        <topology evidence="1">Multi-pass membrane protein</topology>
    </subcellularLocation>
</comment>
<keyword evidence="3 6" id="KW-0812">Transmembrane</keyword>
<keyword evidence="5 6" id="KW-0472">Membrane</keyword>
<evidence type="ECO:0000256" key="5">
    <source>
        <dbReference type="ARBA" id="ARBA00023136"/>
    </source>
</evidence>
<evidence type="ECO:0000256" key="2">
    <source>
        <dbReference type="ARBA" id="ARBA00022475"/>
    </source>
</evidence>
<feature type="transmembrane region" description="Helical" evidence="6">
    <location>
        <begin position="83"/>
        <end position="103"/>
    </location>
</feature>
<feature type="transmembrane region" description="Helical" evidence="6">
    <location>
        <begin position="56"/>
        <end position="77"/>
    </location>
</feature>
<gene>
    <name evidence="7" type="ORF">JWJ88_12150</name>
</gene>
<dbReference type="Proteomes" id="UP000663629">
    <property type="component" value="Plasmid p1"/>
</dbReference>
<geneLocation type="plasmid" evidence="7 8">
    <name>p1</name>
</geneLocation>
<dbReference type="InterPro" id="IPR001851">
    <property type="entry name" value="ABC_transp_permease"/>
</dbReference>